<dbReference type="InterPro" id="IPR036249">
    <property type="entry name" value="Thioredoxin-like_sf"/>
</dbReference>
<feature type="compositionally biased region" description="Basic and acidic residues" evidence="6">
    <location>
        <begin position="218"/>
        <end position="231"/>
    </location>
</feature>
<dbReference type="SUPFAM" id="SSF52833">
    <property type="entry name" value="Thioredoxin-like"/>
    <property type="match status" value="3"/>
</dbReference>
<name>A0A8H7AB22_9EURO</name>
<sequence>MRPVLVWVLLSSLLRPISAARPPQENSAEIVAQNADKPADSPAAAAGDDEGAEYTTFNGIKVPQMKDIEGEQFNETIKDGYWFVEHFSPSCGHCQAFAPTWQTLYEFYYTSSPIQSQTKSSSPDTPNSLNGFHGYYNFHFARMNCIAFGDACAKNNIKAWPSLMLYKNGEFVEKYTGEKSIAALSHYVEEKLEQIKPGSRPRQGLKVPEVGANRVDRTAMPETPLAKDKDVAAGAAAGEKHNDQAAALADATNTAMLSSETAKAGRTKEVSRTGPVPNPQGTSISLTAESFQKLVTSSQDAWFIKFYAPWCGHCQALAPTWDQMAKAMKGQLNVGEVNCDAESRLCKEARVKGYPTIHYFRGGERVGYDGLRGLGDLLSFAEKALDSDVKYVDAAQFKDMEETEEVIFTYFFDHATTSEDFAALDRLTLSLIGHAKIVKTDSPALAERFKISTWPRLLVSRDGVPTYYTALAPKDMRDFRRVLTWMQSVWLPIVPELTIPNALDILTNKFVVLGILSRNRPDDFIQSKRELKNAALEWMDKQTQLFQLERQEMRDAKQLRIDEAEDRNDQRALRQAKSQRIGIREEDFRKPVTFAWVDGVFWERWLRTTYGVDVTEGDRVIINDEENKQYWDTTTSGAYIIPSRTSILETLHQIVASSPPKIQPKSTIGTLENIFFQIRHFGSYHPYLALGLLFASIAGVATLGKRKMRRVAGGSGGGLGILNGASGNGGGYFKLDGKEGLLNGMGVGGGGGGTEKAD</sequence>
<feature type="region of interest" description="Disordered" evidence="6">
    <location>
        <begin position="257"/>
        <end position="283"/>
    </location>
</feature>
<evidence type="ECO:0000313" key="11">
    <source>
        <dbReference type="Proteomes" id="UP000606974"/>
    </source>
</evidence>
<evidence type="ECO:0000256" key="2">
    <source>
        <dbReference type="ARBA" id="ARBA00022692"/>
    </source>
</evidence>
<evidence type="ECO:0000256" key="4">
    <source>
        <dbReference type="ARBA" id="ARBA00023136"/>
    </source>
</evidence>
<keyword evidence="3 7" id="KW-1133">Transmembrane helix</keyword>
<dbReference type="CDD" id="cd02961">
    <property type="entry name" value="PDI_a_family"/>
    <property type="match status" value="2"/>
</dbReference>
<dbReference type="EMBL" id="JAACFV010000144">
    <property type="protein sequence ID" value="KAF7504229.1"/>
    <property type="molecule type" value="Genomic_DNA"/>
</dbReference>
<evidence type="ECO:0000256" key="8">
    <source>
        <dbReference type="SAM" id="SignalP"/>
    </source>
</evidence>
<feature type="region of interest" description="Disordered" evidence="6">
    <location>
        <begin position="24"/>
        <end position="50"/>
    </location>
</feature>
<evidence type="ECO:0000256" key="5">
    <source>
        <dbReference type="ARBA" id="ARBA00045246"/>
    </source>
</evidence>
<evidence type="ECO:0000256" key="7">
    <source>
        <dbReference type="SAM" id="Phobius"/>
    </source>
</evidence>
<feature type="signal peptide" evidence="8">
    <location>
        <begin position="1"/>
        <end position="19"/>
    </location>
</feature>
<evidence type="ECO:0000259" key="9">
    <source>
        <dbReference type="PROSITE" id="PS51352"/>
    </source>
</evidence>
<comment type="subcellular location">
    <subcellularLocation>
        <location evidence="1">Endoplasmic reticulum membrane</location>
        <topology evidence="1">Single-pass membrane protein</topology>
    </subcellularLocation>
</comment>
<dbReference type="Pfam" id="PF00085">
    <property type="entry name" value="Thioredoxin"/>
    <property type="match status" value="2"/>
</dbReference>
<dbReference type="InterPro" id="IPR052250">
    <property type="entry name" value="PDI_TMX3"/>
</dbReference>
<evidence type="ECO:0000256" key="6">
    <source>
        <dbReference type="SAM" id="MobiDB-lite"/>
    </source>
</evidence>
<evidence type="ECO:0000313" key="10">
    <source>
        <dbReference type="EMBL" id="KAF7504229.1"/>
    </source>
</evidence>
<accession>A0A8H7AB22</accession>
<feature type="domain" description="Thioredoxin" evidence="9">
    <location>
        <begin position="35"/>
        <end position="193"/>
    </location>
</feature>
<comment type="function">
    <text evidence="5">Probable disulfide isomerase, which participates in the folding of proteins containing disulfide bonds. May act as a dithiol oxidase. Acts as a regulator of endoplasmic reticulum-mitochondria contact sites via its ability to regulate redox signals.</text>
</comment>
<dbReference type="Gene3D" id="3.40.30.10">
    <property type="entry name" value="Glutaredoxin"/>
    <property type="match status" value="2"/>
</dbReference>
<keyword evidence="2 7" id="KW-0812">Transmembrane</keyword>
<organism evidence="10 11">
    <name type="scientific">Endocarpon pusillum</name>
    <dbReference type="NCBI Taxonomy" id="364733"/>
    <lineage>
        <taxon>Eukaryota</taxon>
        <taxon>Fungi</taxon>
        <taxon>Dikarya</taxon>
        <taxon>Ascomycota</taxon>
        <taxon>Pezizomycotina</taxon>
        <taxon>Eurotiomycetes</taxon>
        <taxon>Chaetothyriomycetidae</taxon>
        <taxon>Verrucariales</taxon>
        <taxon>Verrucariaceae</taxon>
        <taxon>Endocarpon</taxon>
    </lineage>
</organism>
<proteinExistence type="predicted"/>
<evidence type="ECO:0000256" key="1">
    <source>
        <dbReference type="ARBA" id="ARBA00004389"/>
    </source>
</evidence>
<dbReference type="GO" id="GO:0005789">
    <property type="term" value="C:endoplasmic reticulum membrane"/>
    <property type="evidence" value="ECO:0007669"/>
    <property type="project" value="UniProtKB-SubCell"/>
</dbReference>
<dbReference type="AlphaFoldDB" id="A0A8H7AB22"/>
<comment type="caution">
    <text evidence="10">The sequence shown here is derived from an EMBL/GenBank/DDBJ whole genome shotgun (WGS) entry which is preliminary data.</text>
</comment>
<dbReference type="PROSITE" id="PS00194">
    <property type="entry name" value="THIOREDOXIN_1"/>
    <property type="match status" value="1"/>
</dbReference>
<protein>
    <recommendedName>
        <fullName evidence="9">Thioredoxin domain-containing protein</fullName>
    </recommendedName>
</protein>
<dbReference type="OrthoDB" id="72053at2759"/>
<feature type="domain" description="Thioredoxin" evidence="9">
    <location>
        <begin position="249"/>
        <end position="488"/>
    </location>
</feature>
<feature type="region of interest" description="Disordered" evidence="6">
    <location>
        <begin position="218"/>
        <end position="239"/>
    </location>
</feature>
<evidence type="ECO:0000256" key="3">
    <source>
        <dbReference type="ARBA" id="ARBA00022989"/>
    </source>
</evidence>
<keyword evidence="4 7" id="KW-0472">Membrane</keyword>
<dbReference type="PANTHER" id="PTHR46426:SF1">
    <property type="entry name" value="PROTEIN DISULFIDE-ISOMERASE TMX3"/>
    <property type="match status" value="1"/>
</dbReference>
<reference evidence="10" key="1">
    <citation type="submission" date="2020-02" db="EMBL/GenBank/DDBJ databases">
        <authorList>
            <person name="Palmer J.M."/>
        </authorList>
    </citation>
    <scope>NUCLEOTIDE SEQUENCE</scope>
    <source>
        <strain evidence="10">EPUS1.4</strain>
        <tissue evidence="10">Thallus</tissue>
    </source>
</reference>
<dbReference type="Proteomes" id="UP000606974">
    <property type="component" value="Unassembled WGS sequence"/>
</dbReference>
<feature type="chain" id="PRO_5034980084" description="Thioredoxin domain-containing protein" evidence="8">
    <location>
        <begin position="20"/>
        <end position="758"/>
    </location>
</feature>
<dbReference type="InterPro" id="IPR013766">
    <property type="entry name" value="Thioredoxin_domain"/>
</dbReference>
<feature type="transmembrane region" description="Helical" evidence="7">
    <location>
        <begin position="684"/>
        <end position="703"/>
    </location>
</feature>
<dbReference type="InterPro" id="IPR017937">
    <property type="entry name" value="Thioredoxin_CS"/>
</dbReference>
<dbReference type="PANTHER" id="PTHR46426">
    <property type="entry name" value="PROTEIN DISULFIDE-ISOMERASE TMX3"/>
    <property type="match status" value="1"/>
</dbReference>
<keyword evidence="11" id="KW-1185">Reference proteome</keyword>
<dbReference type="PROSITE" id="PS51352">
    <property type="entry name" value="THIOREDOXIN_2"/>
    <property type="match status" value="2"/>
</dbReference>
<keyword evidence="8" id="KW-0732">Signal</keyword>
<gene>
    <name evidence="10" type="ORF">GJ744_002551</name>
</gene>